<feature type="domain" description="Trichome birefringence-like C-terminal" evidence="3">
    <location>
        <begin position="1"/>
        <end position="259"/>
    </location>
</feature>
<dbReference type="AlphaFoldDB" id="A0A6D2KQC9"/>
<dbReference type="GO" id="GO:0016413">
    <property type="term" value="F:O-acetyltransferase activity"/>
    <property type="evidence" value="ECO:0007669"/>
    <property type="project" value="InterPro"/>
</dbReference>
<organism evidence="4 5">
    <name type="scientific">Microthlaspi erraticum</name>
    <dbReference type="NCBI Taxonomy" id="1685480"/>
    <lineage>
        <taxon>Eukaryota</taxon>
        <taxon>Viridiplantae</taxon>
        <taxon>Streptophyta</taxon>
        <taxon>Embryophyta</taxon>
        <taxon>Tracheophyta</taxon>
        <taxon>Spermatophyta</taxon>
        <taxon>Magnoliopsida</taxon>
        <taxon>eudicotyledons</taxon>
        <taxon>Gunneridae</taxon>
        <taxon>Pentapetalae</taxon>
        <taxon>rosids</taxon>
        <taxon>malvids</taxon>
        <taxon>Brassicales</taxon>
        <taxon>Brassicaceae</taxon>
        <taxon>Coluteocarpeae</taxon>
        <taxon>Microthlaspi</taxon>
    </lineage>
</organism>
<gene>
    <name evidence="4" type="ORF">MERR_LOCUS42554</name>
</gene>
<evidence type="ECO:0000256" key="1">
    <source>
        <dbReference type="ARBA" id="ARBA00007727"/>
    </source>
</evidence>
<dbReference type="EMBL" id="CACVBM020001607">
    <property type="protein sequence ID" value="CAA7055318.1"/>
    <property type="molecule type" value="Genomic_DNA"/>
</dbReference>
<dbReference type="PANTHER" id="PTHR32285">
    <property type="entry name" value="PROTEIN TRICHOME BIREFRINGENCE-LIKE 9-RELATED"/>
    <property type="match status" value="1"/>
</dbReference>
<evidence type="ECO:0000256" key="2">
    <source>
        <dbReference type="SAM" id="MobiDB-lite"/>
    </source>
</evidence>
<dbReference type="Pfam" id="PF13839">
    <property type="entry name" value="PC-Esterase"/>
    <property type="match status" value="1"/>
</dbReference>
<keyword evidence="5" id="KW-1185">Reference proteome</keyword>
<dbReference type="OrthoDB" id="630188at2759"/>
<comment type="similarity">
    <text evidence="1">Belongs to the PC-esterase family. TBL subfamily.</text>
</comment>
<accession>A0A6D2KQC9</accession>
<dbReference type="InterPro" id="IPR029962">
    <property type="entry name" value="TBL"/>
</dbReference>
<evidence type="ECO:0000313" key="4">
    <source>
        <dbReference type="EMBL" id="CAA7055318.1"/>
    </source>
</evidence>
<name>A0A6D2KQC9_9BRAS</name>
<sequence length="313" mass="35663">MESLLCLLSTEETPKDIYKDAEDRNRIWYFPDHDFTLSTSWTKFLVAGFERTHANKTGTGVYDLDIDKIDEQWTKDLPNTDIAVVSAGHWLFRPIYIHRGDEMIGCIFCYSPNMTQISLKEGFKLVFSAAFKHINACRSCKSNLVTVLRTFSPTHFENGTWNTGGACGRTKPFRANETDMESSGDMEIRRAQIEQFKEMKPDSLEKKKKFGVLDVTRVMLMRADGHPNSYWGNQWMKGFNDCTHWYLPGPIDAWSEFLMVILKQLIIILNKTVTSDENELCSCQGTSMLLPPSLREGAPSSLPPQKGCQDLST</sequence>
<dbReference type="Proteomes" id="UP000467841">
    <property type="component" value="Unassembled WGS sequence"/>
</dbReference>
<evidence type="ECO:0000259" key="3">
    <source>
        <dbReference type="Pfam" id="PF13839"/>
    </source>
</evidence>
<dbReference type="GO" id="GO:0005794">
    <property type="term" value="C:Golgi apparatus"/>
    <property type="evidence" value="ECO:0007669"/>
    <property type="project" value="TreeGrafter"/>
</dbReference>
<dbReference type="PANTHER" id="PTHR32285:SF28">
    <property type="entry name" value="XYLOGLUCAN O-ACETYLTRANSFERASE 2"/>
    <property type="match status" value="1"/>
</dbReference>
<reference evidence="4" key="1">
    <citation type="submission" date="2020-01" db="EMBL/GenBank/DDBJ databases">
        <authorList>
            <person name="Mishra B."/>
        </authorList>
    </citation>
    <scope>NUCLEOTIDE SEQUENCE [LARGE SCALE GENOMIC DNA]</scope>
</reference>
<feature type="region of interest" description="Disordered" evidence="2">
    <location>
        <begin position="294"/>
        <end position="313"/>
    </location>
</feature>
<evidence type="ECO:0000313" key="5">
    <source>
        <dbReference type="Proteomes" id="UP000467841"/>
    </source>
</evidence>
<dbReference type="InterPro" id="IPR026057">
    <property type="entry name" value="TBL_C"/>
</dbReference>
<comment type="caution">
    <text evidence="4">The sequence shown here is derived from an EMBL/GenBank/DDBJ whole genome shotgun (WGS) entry which is preliminary data.</text>
</comment>
<proteinExistence type="inferred from homology"/>
<protein>
    <recommendedName>
        <fullName evidence="3">Trichome birefringence-like C-terminal domain-containing protein</fullName>
    </recommendedName>
</protein>